<proteinExistence type="predicted"/>
<comment type="caution">
    <text evidence="1">The sequence shown here is derived from an EMBL/GenBank/DDBJ whole genome shotgun (WGS) entry which is preliminary data.</text>
</comment>
<gene>
    <name evidence="1" type="ORF">Amon02_000992600</name>
</gene>
<sequence length="408" mass="45522">MIFDSLSLNLYLTIFLILTSTTTATVKPANVKHGNYTIVKGFFKHTDDPSTHHDYKDNLGLNDNTTWSELKTELDKLNSQSPSNTTYKLLYLGRHAQGWHNIAQEFYGDAYGCYYALRNGNGTVYWGPDPYLTPKGIEQASNNSVLLKSLIQDEFPLPQAFYVSPFSRCADTMNHTWFDLVFRQGYAKPIFKESLRETIDCGTAEHRRTKSYLQQRYPSYEFETGFSEFDLLYTNPLYNGTGKVETQNGMYWRAKSFLDDLFSSEDASIVSVTAHGVIDTVMTKVVGIEVGLGFDEAGIVPLLVKCVVDLNDKGDQPIDTSIAPEPFWNDFHTCGDQVSYTTLPSSVATATLTGRVGKAVSTASGHDDVTATSSSTTSQTSSANASLGRQVPKDFTYYLSLLLFLFNW</sequence>
<dbReference type="EMBL" id="BSXS01009677">
    <property type="protein sequence ID" value="GME96224.1"/>
    <property type="molecule type" value="Genomic_DNA"/>
</dbReference>
<protein>
    <submittedName>
        <fullName evidence="1">Unnamed protein product</fullName>
    </submittedName>
</protein>
<name>A0ACB5TWE7_AMBMO</name>
<organism evidence="1 2">
    <name type="scientific">Ambrosiozyma monospora</name>
    <name type="common">Yeast</name>
    <name type="synonym">Endomycopsis monosporus</name>
    <dbReference type="NCBI Taxonomy" id="43982"/>
    <lineage>
        <taxon>Eukaryota</taxon>
        <taxon>Fungi</taxon>
        <taxon>Dikarya</taxon>
        <taxon>Ascomycota</taxon>
        <taxon>Saccharomycotina</taxon>
        <taxon>Pichiomycetes</taxon>
        <taxon>Pichiales</taxon>
        <taxon>Pichiaceae</taxon>
        <taxon>Ambrosiozyma</taxon>
    </lineage>
</organism>
<accession>A0ACB5TWE7</accession>
<evidence type="ECO:0000313" key="1">
    <source>
        <dbReference type="EMBL" id="GME96224.1"/>
    </source>
</evidence>
<keyword evidence="2" id="KW-1185">Reference proteome</keyword>
<dbReference type="Proteomes" id="UP001165064">
    <property type="component" value="Unassembled WGS sequence"/>
</dbReference>
<reference evidence="1" key="1">
    <citation type="submission" date="2023-04" db="EMBL/GenBank/DDBJ databases">
        <title>Ambrosiozyma monospora NBRC 10751.</title>
        <authorList>
            <person name="Ichikawa N."/>
            <person name="Sato H."/>
            <person name="Tonouchi N."/>
        </authorList>
    </citation>
    <scope>NUCLEOTIDE SEQUENCE</scope>
    <source>
        <strain evidence="1">NBRC 10751</strain>
    </source>
</reference>
<evidence type="ECO:0000313" key="2">
    <source>
        <dbReference type="Proteomes" id="UP001165064"/>
    </source>
</evidence>